<dbReference type="EMBL" id="CAMGYJ010000011">
    <property type="protein sequence ID" value="CAI0626936.1"/>
    <property type="molecule type" value="Genomic_DNA"/>
</dbReference>
<name>A0AAV0S499_9ROSI</name>
<dbReference type="AlphaFoldDB" id="A0AAV0S499"/>
<evidence type="ECO:0000256" key="1">
    <source>
        <dbReference type="ARBA" id="ARBA00022723"/>
    </source>
</evidence>
<dbReference type="GO" id="GO:0016567">
    <property type="term" value="P:protein ubiquitination"/>
    <property type="evidence" value="ECO:0007669"/>
    <property type="project" value="TreeGrafter"/>
</dbReference>
<dbReference type="Proteomes" id="UP001154282">
    <property type="component" value="Unassembled WGS sequence"/>
</dbReference>
<comment type="caution">
    <text evidence="6">The sequence shown here is derived from an EMBL/GenBank/DDBJ whole genome shotgun (WGS) entry which is preliminary data.</text>
</comment>
<dbReference type="GO" id="GO:0008270">
    <property type="term" value="F:zinc ion binding"/>
    <property type="evidence" value="ECO:0007669"/>
    <property type="project" value="UniProtKB-KW"/>
</dbReference>
<dbReference type="PROSITE" id="PS51266">
    <property type="entry name" value="ZF_CHY"/>
    <property type="match status" value="1"/>
</dbReference>
<dbReference type="GO" id="GO:0061630">
    <property type="term" value="F:ubiquitin protein ligase activity"/>
    <property type="evidence" value="ECO:0007669"/>
    <property type="project" value="TreeGrafter"/>
</dbReference>
<evidence type="ECO:0000256" key="4">
    <source>
        <dbReference type="PROSITE-ProRule" id="PRU00601"/>
    </source>
</evidence>
<feature type="domain" description="CHY-type" evidence="5">
    <location>
        <begin position="80"/>
        <end position="158"/>
    </location>
</feature>
<sequence length="159" mass="18464">MMGRLLYLFFWRVQSFKELTNTKTKSHLFFFLPFSGNWFRALLFSGSLIFPISGSLWFPVIHLFPKLMEGAAPSNERLGFGKMGYGCEHYRRRCKIRAPCCNEIFSCRHCHNEAASMLKNPCDHHELDRYDVKQVVCEVCDTEQPVLISGLISEEPSKF</sequence>
<dbReference type="SUPFAM" id="SSF161219">
    <property type="entry name" value="CHY zinc finger-like"/>
    <property type="match status" value="1"/>
</dbReference>
<keyword evidence="7" id="KW-1185">Reference proteome</keyword>
<reference evidence="6" key="1">
    <citation type="submission" date="2022-08" db="EMBL/GenBank/DDBJ databases">
        <authorList>
            <person name="Gutierrez-Valencia J."/>
        </authorList>
    </citation>
    <scope>NUCLEOTIDE SEQUENCE</scope>
</reference>
<keyword evidence="3" id="KW-0862">Zinc</keyword>
<gene>
    <name evidence="6" type="ORF">LITE_LOCUS51079</name>
</gene>
<dbReference type="PANTHER" id="PTHR21319">
    <property type="entry name" value="RING FINGER AND CHY ZINC FINGER DOMAIN-CONTAINING PROTEIN 1"/>
    <property type="match status" value="1"/>
</dbReference>
<evidence type="ECO:0000256" key="2">
    <source>
        <dbReference type="ARBA" id="ARBA00022771"/>
    </source>
</evidence>
<evidence type="ECO:0000259" key="5">
    <source>
        <dbReference type="PROSITE" id="PS51266"/>
    </source>
</evidence>
<dbReference type="GO" id="GO:0006511">
    <property type="term" value="P:ubiquitin-dependent protein catabolic process"/>
    <property type="evidence" value="ECO:0007669"/>
    <property type="project" value="TreeGrafter"/>
</dbReference>
<evidence type="ECO:0000313" key="7">
    <source>
        <dbReference type="Proteomes" id="UP001154282"/>
    </source>
</evidence>
<dbReference type="InterPro" id="IPR037274">
    <property type="entry name" value="Znf_CHY_sf"/>
</dbReference>
<keyword evidence="2 4" id="KW-0863">Zinc-finger</keyword>
<organism evidence="6 7">
    <name type="scientific">Linum tenue</name>
    <dbReference type="NCBI Taxonomy" id="586396"/>
    <lineage>
        <taxon>Eukaryota</taxon>
        <taxon>Viridiplantae</taxon>
        <taxon>Streptophyta</taxon>
        <taxon>Embryophyta</taxon>
        <taxon>Tracheophyta</taxon>
        <taxon>Spermatophyta</taxon>
        <taxon>Magnoliopsida</taxon>
        <taxon>eudicotyledons</taxon>
        <taxon>Gunneridae</taxon>
        <taxon>Pentapetalae</taxon>
        <taxon>rosids</taxon>
        <taxon>fabids</taxon>
        <taxon>Malpighiales</taxon>
        <taxon>Linaceae</taxon>
        <taxon>Linum</taxon>
    </lineage>
</organism>
<dbReference type="GO" id="GO:0005634">
    <property type="term" value="C:nucleus"/>
    <property type="evidence" value="ECO:0007669"/>
    <property type="project" value="TreeGrafter"/>
</dbReference>
<evidence type="ECO:0000256" key="3">
    <source>
        <dbReference type="ARBA" id="ARBA00022833"/>
    </source>
</evidence>
<proteinExistence type="predicted"/>
<keyword evidence="1" id="KW-0479">Metal-binding</keyword>
<evidence type="ECO:0000313" key="6">
    <source>
        <dbReference type="EMBL" id="CAI0626936.1"/>
    </source>
</evidence>
<accession>A0AAV0S499</accession>
<dbReference type="Pfam" id="PF05495">
    <property type="entry name" value="zf-CHY"/>
    <property type="match status" value="1"/>
</dbReference>
<dbReference type="PANTHER" id="PTHR21319:SF20">
    <property type="entry name" value="E3 UBIQUITIN-PROTEIN LIGASE MIEL1"/>
    <property type="match status" value="1"/>
</dbReference>
<dbReference type="InterPro" id="IPR008913">
    <property type="entry name" value="Znf_CHY"/>
</dbReference>
<protein>
    <recommendedName>
        <fullName evidence="5">CHY-type domain-containing protein</fullName>
    </recommendedName>
</protein>